<evidence type="ECO:0000313" key="2">
    <source>
        <dbReference type="EMBL" id="GFP59674.1"/>
    </source>
</evidence>
<proteinExistence type="predicted"/>
<comment type="caution">
    <text evidence="2">The sequence shown here is derived from an EMBL/GenBank/DDBJ whole genome shotgun (WGS) entry which is preliminary data.</text>
</comment>
<evidence type="ECO:0000256" key="1">
    <source>
        <dbReference type="SAM" id="MobiDB-lite"/>
    </source>
</evidence>
<dbReference type="AlphaFoldDB" id="A0A6V8R3Q1"/>
<evidence type="ECO:0000313" key="3">
    <source>
        <dbReference type="Proteomes" id="UP000517252"/>
    </source>
</evidence>
<accession>A0A6V8R3Q1</accession>
<feature type="region of interest" description="Disordered" evidence="1">
    <location>
        <begin position="1"/>
        <end position="31"/>
    </location>
</feature>
<dbReference type="EMBL" id="BLZH01000014">
    <property type="protein sequence ID" value="GFP59674.1"/>
    <property type="molecule type" value="Genomic_DNA"/>
</dbReference>
<name>A0A6V8R3Q1_TRIAP</name>
<reference evidence="2 3" key="1">
    <citation type="submission" date="2020-07" db="EMBL/GenBank/DDBJ databases">
        <title>Trichoderma asperellum IC-1 whole genome shotgun sequence.</title>
        <authorList>
            <person name="Kanamasa S."/>
            <person name="Takahashi H."/>
        </authorList>
    </citation>
    <scope>NUCLEOTIDE SEQUENCE [LARGE SCALE GENOMIC DNA]</scope>
    <source>
        <strain evidence="2 3">IC-1</strain>
    </source>
</reference>
<gene>
    <name evidence="2" type="ORF">TASIC1_0014009600</name>
</gene>
<dbReference type="Proteomes" id="UP000517252">
    <property type="component" value="Unassembled WGS sequence"/>
</dbReference>
<sequence length="95" mass="10119">MTTPKVAAQISKSQPHPSAPGPVTDTTEAPPQSLLTKQHNLVPMVVGTADNQQNTMPLEGAEKEILIERVHNTGAQTPSALAAQIERELQQKSST</sequence>
<protein>
    <submittedName>
        <fullName evidence="2">Uncharacterized protein</fullName>
    </submittedName>
</protein>
<organism evidence="2 3">
    <name type="scientific">Trichoderma asperellum</name>
    <name type="common">Filamentous fungus</name>
    <dbReference type="NCBI Taxonomy" id="101201"/>
    <lineage>
        <taxon>Eukaryota</taxon>
        <taxon>Fungi</taxon>
        <taxon>Dikarya</taxon>
        <taxon>Ascomycota</taxon>
        <taxon>Pezizomycotina</taxon>
        <taxon>Sordariomycetes</taxon>
        <taxon>Hypocreomycetidae</taxon>
        <taxon>Hypocreales</taxon>
        <taxon>Hypocreaceae</taxon>
        <taxon>Trichoderma</taxon>
    </lineage>
</organism>
<dbReference type="OrthoDB" id="4888347at2759"/>